<keyword evidence="1" id="KW-1185">Reference proteome</keyword>
<dbReference type="OrthoDB" id="438224at2759"/>
<dbReference type="FunCoup" id="A0A6I9R4U6">
    <property type="interactions" value="2559"/>
</dbReference>
<gene>
    <name evidence="2" type="primary">LOC105042332</name>
</gene>
<dbReference type="InParanoid" id="A0A6I9R4U6"/>
<accession>A0A6I9R4U6</accession>
<dbReference type="AlphaFoldDB" id="A0A6I9R4U6"/>
<dbReference type="RefSeq" id="XP_010917796.1">
    <property type="nucleotide sequence ID" value="XM_010919494.3"/>
</dbReference>
<organism evidence="1 2">
    <name type="scientific">Elaeis guineensis var. tenera</name>
    <name type="common">Oil palm</name>
    <dbReference type="NCBI Taxonomy" id="51953"/>
    <lineage>
        <taxon>Eukaryota</taxon>
        <taxon>Viridiplantae</taxon>
        <taxon>Streptophyta</taxon>
        <taxon>Embryophyta</taxon>
        <taxon>Tracheophyta</taxon>
        <taxon>Spermatophyta</taxon>
        <taxon>Magnoliopsida</taxon>
        <taxon>Liliopsida</taxon>
        <taxon>Arecaceae</taxon>
        <taxon>Arecoideae</taxon>
        <taxon>Cocoseae</taxon>
        <taxon>Elaeidinae</taxon>
        <taxon>Elaeis</taxon>
    </lineage>
</organism>
<protein>
    <submittedName>
        <fullName evidence="2">Uncharacterized protein LOC105042332</fullName>
    </submittedName>
</protein>
<name>A0A6I9R4U6_ELAGV</name>
<evidence type="ECO:0000313" key="2">
    <source>
        <dbReference type="RefSeq" id="XP_010917796.1"/>
    </source>
</evidence>
<dbReference type="SUPFAM" id="SSF51197">
    <property type="entry name" value="Clavaminate synthase-like"/>
    <property type="match status" value="1"/>
</dbReference>
<reference evidence="2" key="1">
    <citation type="submission" date="2025-08" db="UniProtKB">
        <authorList>
            <consortium name="RefSeq"/>
        </authorList>
    </citation>
    <scope>IDENTIFICATION</scope>
</reference>
<sequence length="482" mass="53272">MEAEAEVLEPLELPFSDLLLLSSSASSPSRVSSFPQELARLESLSAAVMQALGPSGPGLLSITGVPKAPALRRALLPLARKLALLDNKDRARILKEHGLGSDVPLKNPDRSVSSFALQLKYGQDSSLEAASSGLSISEQSSHSEEDNSFVNRFQEFNHCGFEQLGKTFKELGLCMMELGLRVAQICDKAIGGRELEQSIINLGSAKGRLIHYHSTLDNLILKENCRRMKKVYSADLCPSNFHTTMSGGSFPRSEREPPDELNAKTCLIKDRFCRISLSSLWQQWHYDYGILTVLTTPLFMLPCQTEDCSSVSNSQECSSPDGHTYLQLFDSKRNKLFVVKSPPERFIIQVGEAADILSGGKLCSTLHSVGRPVEKENLSRETFVVFLQPSWDKTLSYPAYLLESKRNGKLLSSKETSGSCDNDNALPSTVVAGTQEPLELMQEILRKIPPLSSRLRDGMTFAEFSRETTKQYYSGSGTQSMR</sequence>
<dbReference type="Gene3D" id="2.60.120.330">
    <property type="entry name" value="B-lactam Antibiotic, Isopenicillin N Synthase, Chain"/>
    <property type="match status" value="1"/>
</dbReference>
<evidence type="ECO:0000313" key="1">
    <source>
        <dbReference type="Proteomes" id="UP000504607"/>
    </source>
</evidence>
<dbReference type="InterPro" id="IPR027443">
    <property type="entry name" value="IPNS-like_sf"/>
</dbReference>
<dbReference type="PANTHER" id="PTHR48253:SF2">
    <property type="entry name" value="ISOPENICILLIN N SYNTHASE-LIKE FE(2+) 2OG DIOXYGENASE DOMAIN-CONTAINING PROTEIN"/>
    <property type="match status" value="1"/>
</dbReference>
<proteinExistence type="predicted"/>
<dbReference type="Proteomes" id="UP000504607">
    <property type="component" value="Chromosome 3"/>
</dbReference>
<dbReference type="PANTHER" id="PTHR48253">
    <property type="match status" value="1"/>
</dbReference>